<evidence type="ECO:0000256" key="1">
    <source>
        <dbReference type="SAM" id="MobiDB-lite"/>
    </source>
</evidence>
<name>A0A067QGJ3_9AGAM</name>
<dbReference type="AlphaFoldDB" id="A0A067QGJ3"/>
<evidence type="ECO:0000313" key="3">
    <source>
        <dbReference type="Proteomes" id="UP000027265"/>
    </source>
</evidence>
<dbReference type="OrthoDB" id="3252135at2759"/>
<feature type="region of interest" description="Disordered" evidence="1">
    <location>
        <begin position="1"/>
        <end position="41"/>
    </location>
</feature>
<evidence type="ECO:0008006" key="4">
    <source>
        <dbReference type="Google" id="ProtNLM"/>
    </source>
</evidence>
<keyword evidence="3" id="KW-1185">Reference proteome</keyword>
<evidence type="ECO:0000313" key="2">
    <source>
        <dbReference type="EMBL" id="KDQ62637.1"/>
    </source>
</evidence>
<dbReference type="HOGENOM" id="CLU_049916_0_0_1"/>
<protein>
    <recommendedName>
        <fullName evidence="4">Arrestin-like N-terminal domain-containing protein</fullName>
    </recommendedName>
</protein>
<accession>A0A067QGJ3</accession>
<reference evidence="3" key="1">
    <citation type="journal article" date="2014" name="Proc. Natl. Acad. Sci. U.S.A.">
        <title>Extensive sampling of basidiomycete genomes demonstrates inadequacy of the white-rot/brown-rot paradigm for wood decay fungi.</title>
        <authorList>
            <person name="Riley R."/>
            <person name="Salamov A.A."/>
            <person name="Brown D.W."/>
            <person name="Nagy L.G."/>
            <person name="Floudas D."/>
            <person name="Held B.W."/>
            <person name="Levasseur A."/>
            <person name="Lombard V."/>
            <person name="Morin E."/>
            <person name="Otillar R."/>
            <person name="Lindquist E.A."/>
            <person name="Sun H."/>
            <person name="LaButti K.M."/>
            <person name="Schmutz J."/>
            <person name="Jabbour D."/>
            <person name="Luo H."/>
            <person name="Baker S.E."/>
            <person name="Pisabarro A.G."/>
            <person name="Walton J.D."/>
            <person name="Blanchette R.A."/>
            <person name="Henrissat B."/>
            <person name="Martin F."/>
            <person name="Cullen D."/>
            <person name="Hibbett D.S."/>
            <person name="Grigoriev I.V."/>
        </authorList>
    </citation>
    <scope>NUCLEOTIDE SEQUENCE [LARGE SCALE GENOMIC DNA]</scope>
    <source>
        <strain evidence="3">MUCL 33604</strain>
    </source>
</reference>
<dbReference type="EMBL" id="KL197711">
    <property type="protein sequence ID" value="KDQ62637.1"/>
    <property type="molecule type" value="Genomic_DNA"/>
</dbReference>
<proteinExistence type="predicted"/>
<dbReference type="Proteomes" id="UP000027265">
    <property type="component" value="Unassembled WGS sequence"/>
</dbReference>
<organism evidence="2 3">
    <name type="scientific">Jaapia argillacea MUCL 33604</name>
    <dbReference type="NCBI Taxonomy" id="933084"/>
    <lineage>
        <taxon>Eukaryota</taxon>
        <taxon>Fungi</taxon>
        <taxon>Dikarya</taxon>
        <taxon>Basidiomycota</taxon>
        <taxon>Agaricomycotina</taxon>
        <taxon>Agaricomycetes</taxon>
        <taxon>Agaricomycetidae</taxon>
        <taxon>Jaapiales</taxon>
        <taxon>Jaapiaceae</taxon>
        <taxon>Jaapia</taxon>
    </lineage>
</organism>
<gene>
    <name evidence="2" type="ORF">JAAARDRAFT_189931</name>
</gene>
<sequence>MSLPPSYYPSFDAPCYSSEPSPDEQRLEFTGRPRPRRPLPSGAFLKQSKKFTLVLKEQETGARLPSYGRNAALNGEIHLHCPTDKVAAVEVKLEDRLALTTAEGGSQTTTILSNSHTIWRDGPTYSSCPSVIPFIIIFPPSCTVGDRTFTSPPSYNVAFPGVPGLYAKCAYTVTVFITEYQSLGFFKRHKSSHLRTHMMYQPRTRPPQPILPSSLSFRSIVKTSPEEWFQVICQMDARTNSGFAPIDCHLFIPAIQIYAISDTIPFFLQLRAPKESLQAFMRPTPSEKITPGVRAGGKPTVRVFLYRQITAEVRKKKARKICVIGEGELRPLPPEESAQSPCHLADESLDWEGEVKCDESVTIGGFKIGPLVVEDFIVLSLVPPYPQASPLVELQHAHPIHIVTDPFTETLGPS</sequence>
<dbReference type="InParanoid" id="A0A067QGJ3"/>